<evidence type="ECO:0000259" key="9">
    <source>
        <dbReference type="PROSITE" id="PS50156"/>
    </source>
</evidence>
<evidence type="ECO:0000313" key="11">
    <source>
        <dbReference type="Proteomes" id="UP001250181"/>
    </source>
</evidence>
<keyword evidence="11" id="KW-1185">Reference proteome</keyword>
<feature type="transmembrane region" description="Helical" evidence="8">
    <location>
        <begin position="368"/>
        <end position="387"/>
    </location>
</feature>
<dbReference type="EMBL" id="JAWCTQ010000010">
    <property type="protein sequence ID" value="MDT9682492.1"/>
    <property type="molecule type" value="Genomic_DNA"/>
</dbReference>
<evidence type="ECO:0000313" key="10">
    <source>
        <dbReference type="EMBL" id="MDT9682492.1"/>
    </source>
</evidence>
<comment type="caution">
    <text evidence="10">The sequence shown here is derived from an EMBL/GenBank/DDBJ whole genome shotgun (WGS) entry which is preliminary data.</text>
</comment>
<dbReference type="PANTHER" id="PTHR33406:SF11">
    <property type="entry name" value="MEMBRANE PROTEIN SCO6666-RELATED"/>
    <property type="match status" value="1"/>
</dbReference>
<proteinExistence type="inferred from homology"/>
<accession>A0ABU3QJD9</accession>
<keyword evidence="3" id="KW-1003">Cell membrane</keyword>
<dbReference type="Gene3D" id="1.20.1640.10">
    <property type="entry name" value="Multidrug efflux transporter AcrB transmembrane domain"/>
    <property type="match status" value="2"/>
</dbReference>
<gene>
    <name evidence="10" type="ORF">RND61_10480</name>
</gene>
<dbReference type="Pfam" id="PF03176">
    <property type="entry name" value="MMPL"/>
    <property type="match status" value="2"/>
</dbReference>
<feature type="region of interest" description="Disordered" evidence="7">
    <location>
        <begin position="456"/>
        <end position="476"/>
    </location>
</feature>
<comment type="subcellular location">
    <subcellularLocation>
        <location evidence="1">Cell membrane</location>
        <topology evidence="1">Multi-pass membrane protein</topology>
    </subcellularLocation>
</comment>
<reference evidence="10 11" key="1">
    <citation type="submission" date="2023-09" db="EMBL/GenBank/DDBJ databases">
        <title>Streptomyces sp. nov.: A antagonism against Alternaria gaisen Producing Streptochlin, Isolated from Tamarix root soil.</title>
        <authorList>
            <person name="Chen Y."/>
        </authorList>
    </citation>
    <scope>NUCLEOTIDE SEQUENCE [LARGE SCALE GENOMIC DNA]</scope>
    <source>
        <strain evidence="10 11">TRM76323</strain>
    </source>
</reference>
<name>A0ABU3QJD9_9ACTN</name>
<feature type="transmembrane region" description="Helical" evidence="8">
    <location>
        <begin position="273"/>
        <end position="295"/>
    </location>
</feature>
<feature type="transmembrane region" description="Helical" evidence="8">
    <location>
        <begin position="647"/>
        <end position="670"/>
    </location>
</feature>
<feature type="transmembrane region" description="Helical" evidence="8">
    <location>
        <begin position="231"/>
        <end position="252"/>
    </location>
</feature>
<evidence type="ECO:0000256" key="2">
    <source>
        <dbReference type="ARBA" id="ARBA00010157"/>
    </source>
</evidence>
<sequence length="753" mass="80269">MLGKLAGFALRRHRLVLVTALVAVIVAGAAAAGLMGRLTNGGWQVPGSESDKAATILQTQYENSEPNLVLLVDDERGVDHAEVAEAGARLTDRFAAESGVGDVTSYWAAGRQAALKSEDGHKALIVGRVEGDFDARQKRVKELADEYSGEVGGLHVTLGGEEQMWNENLTQAADDAALAEALVFPIVLALLVIVFGSLVTALLPLSVAIVCITLSMGLFWLLTFAMDLSNFVLNTATFVGLGLAIDYSLLIVSRFREEHGRGVDRETALRNTLNTAGRTVVFSAVCVVVTLSALFAVPFPFFASMALGGIGTTVFAALAAITLVPAMIGMFGKRVDTLHLPFMKGRVREISAESEFWRRQSYRVMKRPALVSVLVLGFLVLLGLPALDMKLRLQDEQVLPPSAGSARVAKIVNEEFSTKQAQALKVVVEGDAPAADRTEALGAYAAKLSTLPHAERVDGPAGSYQDGRRVGPPTAASTQFTGETSSYLLVIPEKDALAAPSEQLVRDVRALPAPYGKVLVGGPSATSVDTFDKLTDALPLAIGLLAASMFVLLFLLTGSVLLPIKAIALTLLSLTATFGVLVYIFQDGHLKWLVGDFTATGATIWTVPVILFAMAFGLSMDYQVFIMSRIKEEHDRGKDNATAVADALARTGRVVTYAAVMISLVCAVWVTSKIGYMKAFGVGIPLAILMDALIVRGALLPAFMKLLGDANWWAPGPMRRLHDRFGLREESGTPPAPRDGAAAPKDPEVSVRT</sequence>
<keyword evidence="5 8" id="KW-1133">Transmembrane helix</keyword>
<dbReference type="InterPro" id="IPR050545">
    <property type="entry name" value="Mycobact_MmpL"/>
</dbReference>
<dbReference type="InterPro" id="IPR004869">
    <property type="entry name" value="MMPL_dom"/>
</dbReference>
<feature type="domain" description="SSD" evidence="9">
    <location>
        <begin position="201"/>
        <end position="330"/>
    </location>
</feature>
<evidence type="ECO:0000256" key="8">
    <source>
        <dbReference type="SAM" id="Phobius"/>
    </source>
</evidence>
<feature type="transmembrane region" description="Helical" evidence="8">
    <location>
        <begin position="202"/>
        <end position="225"/>
    </location>
</feature>
<feature type="region of interest" description="Disordered" evidence="7">
    <location>
        <begin position="727"/>
        <end position="753"/>
    </location>
</feature>
<evidence type="ECO:0000256" key="4">
    <source>
        <dbReference type="ARBA" id="ARBA00022692"/>
    </source>
</evidence>
<evidence type="ECO:0000256" key="1">
    <source>
        <dbReference type="ARBA" id="ARBA00004651"/>
    </source>
</evidence>
<keyword evidence="4 8" id="KW-0812">Transmembrane</keyword>
<evidence type="ECO:0000256" key="6">
    <source>
        <dbReference type="ARBA" id="ARBA00023136"/>
    </source>
</evidence>
<evidence type="ECO:0000256" key="3">
    <source>
        <dbReference type="ARBA" id="ARBA00022475"/>
    </source>
</evidence>
<evidence type="ECO:0000256" key="7">
    <source>
        <dbReference type="SAM" id="MobiDB-lite"/>
    </source>
</evidence>
<dbReference type="RefSeq" id="WP_315877579.1">
    <property type="nucleotide sequence ID" value="NZ_JAWCTQ010000010.1"/>
</dbReference>
<dbReference type="Proteomes" id="UP001250181">
    <property type="component" value="Unassembled WGS sequence"/>
</dbReference>
<organism evidence="10 11">
    <name type="scientific">Streptomyces tamarix</name>
    <dbReference type="NCBI Taxonomy" id="3078565"/>
    <lineage>
        <taxon>Bacteria</taxon>
        <taxon>Bacillati</taxon>
        <taxon>Actinomycetota</taxon>
        <taxon>Actinomycetes</taxon>
        <taxon>Kitasatosporales</taxon>
        <taxon>Streptomycetaceae</taxon>
        <taxon>Streptomyces</taxon>
    </lineage>
</organism>
<dbReference type="InterPro" id="IPR000731">
    <property type="entry name" value="SSD"/>
</dbReference>
<feature type="transmembrane region" description="Helical" evidence="8">
    <location>
        <begin position="567"/>
        <end position="585"/>
    </location>
</feature>
<dbReference type="SUPFAM" id="SSF82866">
    <property type="entry name" value="Multidrug efflux transporter AcrB transmembrane domain"/>
    <property type="match status" value="2"/>
</dbReference>
<feature type="transmembrane region" description="Helical" evidence="8">
    <location>
        <begin position="301"/>
        <end position="324"/>
    </location>
</feature>
<comment type="similarity">
    <text evidence="2">Belongs to the resistance-nodulation-cell division (RND) (TC 2.A.6) family. MmpL subfamily.</text>
</comment>
<feature type="transmembrane region" description="Helical" evidence="8">
    <location>
        <begin position="176"/>
        <end position="195"/>
    </location>
</feature>
<feature type="transmembrane region" description="Helical" evidence="8">
    <location>
        <begin position="605"/>
        <end position="626"/>
    </location>
</feature>
<dbReference type="PANTHER" id="PTHR33406">
    <property type="entry name" value="MEMBRANE PROTEIN MJ1562-RELATED"/>
    <property type="match status" value="1"/>
</dbReference>
<feature type="transmembrane region" description="Helical" evidence="8">
    <location>
        <begin position="676"/>
        <end position="695"/>
    </location>
</feature>
<protein>
    <submittedName>
        <fullName evidence="10">MMPL family transporter</fullName>
    </submittedName>
</protein>
<evidence type="ECO:0000256" key="5">
    <source>
        <dbReference type="ARBA" id="ARBA00022989"/>
    </source>
</evidence>
<dbReference type="PROSITE" id="PS50156">
    <property type="entry name" value="SSD"/>
    <property type="match status" value="1"/>
</dbReference>
<keyword evidence="6 8" id="KW-0472">Membrane</keyword>
<feature type="transmembrane region" description="Helical" evidence="8">
    <location>
        <begin position="537"/>
        <end position="555"/>
    </location>
</feature>